<evidence type="ECO:0000313" key="4">
    <source>
        <dbReference type="Proteomes" id="UP001208017"/>
    </source>
</evidence>
<keyword evidence="4" id="KW-1185">Reference proteome</keyword>
<accession>A0ABT3X3L0</accession>
<evidence type="ECO:0000313" key="3">
    <source>
        <dbReference type="EMBL" id="MCX7570567.1"/>
    </source>
</evidence>
<gene>
    <name evidence="3" type="ORF">OS242_11390</name>
</gene>
<comment type="caution">
    <text evidence="3">The sequence shown here is derived from an EMBL/GenBank/DDBJ whole genome shotgun (WGS) entry which is preliminary data.</text>
</comment>
<feature type="signal peptide" evidence="2">
    <location>
        <begin position="1"/>
        <end position="25"/>
    </location>
</feature>
<dbReference type="RefSeq" id="WP_267151818.1">
    <property type="nucleotide sequence ID" value="NZ_JAPMLT010000005.1"/>
</dbReference>
<proteinExistence type="predicted"/>
<name>A0ABT3X3L0_9BACL</name>
<feature type="chain" id="PRO_5046468366" evidence="2">
    <location>
        <begin position="26"/>
        <end position="167"/>
    </location>
</feature>
<keyword evidence="2" id="KW-0732">Signal</keyword>
<dbReference type="EMBL" id="JAPMLT010000005">
    <property type="protein sequence ID" value="MCX7570567.1"/>
    <property type="molecule type" value="Genomic_DNA"/>
</dbReference>
<sequence>MTRMKWIAGAMIAGLMLSGTGFAYAAVTEPVHKGHHQLTDEQKQAIKDAGVDLKVLKDGHQQIRQSFKALHEKGEALKQAVQNTTDEELKKQLKADIYDIHAGLDKVHALHKANKDLRHELKAAVEAKDSAKIKEAYEKMLENQKQELALIEQANKALDAELAKVKK</sequence>
<feature type="coiled-coil region" evidence="1">
    <location>
        <begin position="114"/>
        <end position="161"/>
    </location>
</feature>
<reference evidence="3 4" key="1">
    <citation type="submission" date="2022-11" db="EMBL/GenBank/DDBJ databases">
        <title>Study of microbial diversity in lake waters.</title>
        <authorList>
            <person name="Zhang J."/>
        </authorList>
    </citation>
    <scope>NUCLEOTIDE SEQUENCE [LARGE SCALE GENOMIC DNA]</scope>
    <source>
        <strain evidence="3 4">DT12</strain>
    </source>
</reference>
<organism evidence="3 4">
    <name type="scientific">Tumebacillus lacus</name>
    <dbReference type="NCBI Taxonomy" id="2995335"/>
    <lineage>
        <taxon>Bacteria</taxon>
        <taxon>Bacillati</taxon>
        <taxon>Bacillota</taxon>
        <taxon>Bacilli</taxon>
        <taxon>Bacillales</taxon>
        <taxon>Alicyclobacillaceae</taxon>
        <taxon>Tumebacillus</taxon>
    </lineage>
</organism>
<evidence type="ECO:0000256" key="2">
    <source>
        <dbReference type="SAM" id="SignalP"/>
    </source>
</evidence>
<protein>
    <submittedName>
        <fullName evidence="3">Uncharacterized protein</fullName>
    </submittedName>
</protein>
<evidence type="ECO:0000256" key="1">
    <source>
        <dbReference type="SAM" id="Coils"/>
    </source>
</evidence>
<keyword evidence="1" id="KW-0175">Coiled coil</keyword>
<dbReference type="Proteomes" id="UP001208017">
    <property type="component" value="Unassembled WGS sequence"/>
</dbReference>